<name>A0A6A6KZW1_HEVBR</name>
<evidence type="ECO:0000313" key="4">
    <source>
        <dbReference type="Proteomes" id="UP000467840"/>
    </source>
</evidence>
<accession>A0A6A6KZW1</accession>
<dbReference type="Proteomes" id="UP000467840">
    <property type="component" value="Chromosome 7"/>
</dbReference>
<comment type="caution">
    <text evidence="3">The sequence shown here is derived from an EMBL/GenBank/DDBJ whole genome shotgun (WGS) entry which is preliminary data.</text>
</comment>
<evidence type="ECO:0000313" key="3">
    <source>
        <dbReference type="EMBL" id="KAF2294601.1"/>
    </source>
</evidence>
<proteinExistence type="predicted"/>
<sequence length="203" mass="22557">MASSSAITDGVPPIEEIYADLNLDETKGQLEYMEEPDEPKEDNIVANEQWVRMDVRKPLKRKMRIKMPKDWVIISFKYERLGAQWSRLEVIAQGGGNTDKARAFNSPTFRGFKQNQMPNFGGQPMDKMVGDKGNGKKGESVHGKETSMEGSVLEDKDDDLIVTDPKCRRQDPEDSVAVNESLDTDNSKNGCGAGSGSQARQSL</sequence>
<evidence type="ECO:0000256" key="1">
    <source>
        <dbReference type="SAM" id="MobiDB-lite"/>
    </source>
</evidence>
<feature type="region of interest" description="Disordered" evidence="1">
    <location>
        <begin position="127"/>
        <end position="203"/>
    </location>
</feature>
<protein>
    <recommendedName>
        <fullName evidence="2">Zinc knuckle CX2CX4HX4C domain-containing protein</fullName>
    </recommendedName>
</protein>
<feature type="compositionally biased region" description="Basic and acidic residues" evidence="1">
    <location>
        <begin position="128"/>
        <end position="147"/>
    </location>
</feature>
<organism evidence="3 4">
    <name type="scientific">Hevea brasiliensis</name>
    <name type="common">Para rubber tree</name>
    <name type="synonym">Siphonia brasiliensis</name>
    <dbReference type="NCBI Taxonomy" id="3981"/>
    <lineage>
        <taxon>Eukaryota</taxon>
        <taxon>Viridiplantae</taxon>
        <taxon>Streptophyta</taxon>
        <taxon>Embryophyta</taxon>
        <taxon>Tracheophyta</taxon>
        <taxon>Spermatophyta</taxon>
        <taxon>Magnoliopsida</taxon>
        <taxon>eudicotyledons</taxon>
        <taxon>Gunneridae</taxon>
        <taxon>Pentapetalae</taxon>
        <taxon>rosids</taxon>
        <taxon>fabids</taxon>
        <taxon>Malpighiales</taxon>
        <taxon>Euphorbiaceae</taxon>
        <taxon>Crotonoideae</taxon>
        <taxon>Micrandreae</taxon>
        <taxon>Hevea</taxon>
    </lineage>
</organism>
<dbReference type="InterPro" id="IPR025836">
    <property type="entry name" value="Zn_knuckle_CX2CX4HX4C"/>
</dbReference>
<dbReference type="AlphaFoldDB" id="A0A6A6KZW1"/>
<gene>
    <name evidence="3" type="ORF">GH714_013308</name>
</gene>
<dbReference type="EMBL" id="JAAGAX010000013">
    <property type="protein sequence ID" value="KAF2294601.1"/>
    <property type="molecule type" value="Genomic_DNA"/>
</dbReference>
<keyword evidence="4" id="KW-1185">Reference proteome</keyword>
<evidence type="ECO:0000259" key="2">
    <source>
        <dbReference type="Pfam" id="PF14392"/>
    </source>
</evidence>
<feature type="domain" description="Zinc knuckle CX2CX4HX4C" evidence="2">
    <location>
        <begin position="53"/>
        <end position="82"/>
    </location>
</feature>
<dbReference type="Pfam" id="PF14392">
    <property type="entry name" value="zf-CCHC_4"/>
    <property type="match status" value="1"/>
</dbReference>
<reference evidence="3 4" key="1">
    <citation type="journal article" date="2020" name="Mol. Plant">
        <title>The Chromosome-Based Rubber Tree Genome Provides New Insights into Spurge Genome Evolution and Rubber Biosynthesis.</title>
        <authorList>
            <person name="Liu J."/>
            <person name="Shi C."/>
            <person name="Shi C.C."/>
            <person name="Li W."/>
            <person name="Zhang Q.J."/>
            <person name="Zhang Y."/>
            <person name="Li K."/>
            <person name="Lu H.F."/>
            <person name="Shi C."/>
            <person name="Zhu S.T."/>
            <person name="Xiao Z.Y."/>
            <person name="Nan H."/>
            <person name="Yue Y."/>
            <person name="Zhu X.G."/>
            <person name="Wu Y."/>
            <person name="Hong X.N."/>
            <person name="Fan G.Y."/>
            <person name="Tong Y."/>
            <person name="Zhang D."/>
            <person name="Mao C.L."/>
            <person name="Liu Y.L."/>
            <person name="Hao S.J."/>
            <person name="Liu W.Q."/>
            <person name="Lv M.Q."/>
            <person name="Zhang H.B."/>
            <person name="Liu Y."/>
            <person name="Hu-Tang G.R."/>
            <person name="Wang J.P."/>
            <person name="Wang J.H."/>
            <person name="Sun Y.H."/>
            <person name="Ni S.B."/>
            <person name="Chen W.B."/>
            <person name="Zhang X.C."/>
            <person name="Jiao Y.N."/>
            <person name="Eichler E.E."/>
            <person name="Li G.H."/>
            <person name="Liu X."/>
            <person name="Gao L.Z."/>
        </authorList>
    </citation>
    <scope>NUCLEOTIDE SEQUENCE [LARGE SCALE GENOMIC DNA]</scope>
    <source>
        <strain evidence="4">cv. GT1</strain>
        <tissue evidence="3">Leaf</tissue>
    </source>
</reference>